<dbReference type="SMART" id="SM00225">
    <property type="entry name" value="BTB"/>
    <property type="match status" value="1"/>
</dbReference>
<keyword evidence="7" id="KW-0677">Repeat</keyword>
<dbReference type="FunFam" id="3.30.710.10:FF:000001">
    <property type="entry name" value="Kelch-like family member 20"/>
    <property type="match status" value="1"/>
</dbReference>
<evidence type="ECO:0000256" key="7">
    <source>
        <dbReference type="ARBA" id="ARBA00022737"/>
    </source>
</evidence>
<protein>
    <recommendedName>
        <fullName evidence="10">BTB domain-containing protein</fullName>
    </recommendedName>
</protein>
<keyword evidence="8" id="KW-0833">Ubl conjugation pathway</keyword>
<organism evidence="11 12">
    <name type="scientific">Scyliorhinus torazame</name>
    <name type="common">Cloudy catshark</name>
    <name type="synonym">Catulus torazame</name>
    <dbReference type="NCBI Taxonomy" id="75743"/>
    <lineage>
        <taxon>Eukaryota</taxon>
        <taxon>Metazoa</taxon>
        <taxon>Chordata</taxon>
        <taxon>Craniata</taxon>
        <taxon>Vertebrata</taxon>
        <taxon>Chondrichthyes</taxon>
        <taxon>Elasmobranchii</taxon>
        <taxon>Galeomorphii</taxon>
        <taxon>Galeoidea</taxon>
        <taxon>Carcharhiniformes</taxon>
        <taxon>Scyliorhinidae</taxon>
        <taxon>Scyliorhinus</taxon>
    </lineage>
</organism>
<dbReference type="InterPro" id="IPR017096">
    <property type="entry name" value="BTB-kelch_protein"/>
</dbReference>
<comment type="caution">
    <text evidence="11">The sequence shown here is derived from an EMBL/GenBank/DDBJ whole genome shotgun (WGS) entry which is preliminary data.</text>
</comment>
<keyword evidence="6" id="KW-0963">Cytoplasm</keyword>
<dbReference type="FunFam" id="2.120.10.80:FF:000024">
    <property type="entry name" value="Kelch-like ECH-associated protein 1"/>
    <property type="match status" value="1"/>
</dbReference>
<dbReference type="OrthoDB" id="45365at2759"/>
<evidence type="ECO:0000256" key="9">
    <source>
        <dbReference type="ARBA" id="ARBA00023242"/>
    </source>
</evidence>
<dbReference type="InterPro" id="IPR015915">
    <property type="entry name" value="Kelch-typ_b-propeller"/>
</dbReference>
<dbReference type="SUPFAM" id="SSF117281">
    <property type="entry name" value="Kelch motif"/>
    <property type="match status" value="1"/>
</dbReference>
<dbReference type="Pfam" id="PF00651">
    <property type="entry name" value="BTB"/>
    <property type="match status" value="1"/>
</dbReference>
<name>A0A401PQE6_SCYTO</name>
<dbReference type="InterPro" id="IPR011333">
    <property type="entry name" value="SKP1/BTB/POZ_sf"/>
</dbReference>
<evidence type="ECO:0000256" key="2">
    <source>
        <dbReference type="ARBA" id="ARBA00004496"/>
    </source>
</evidence>
<dbReference type="Pfam" id="PF24681">
    <property type="entry name" value="Kelch_KLHDC2_KLHL20_DRC7"/>
    <property type="match status" value="1"/>
</dbReference>
<dbReference type="GO" id="GO:0005737">
    <property type="term" value="C:cytoplasm"/>
    <property type="evidence" value="ECO:0007669"/>
    <property type="project" value="UniProtKB-SubCell"/>
</dbReference>
<evidence type="ECO:0000256" key="4">
    <source>
        <dbReference type="ARBA" id="ARBA00005288"/>
    </source>
</evidence>
<dbReference type="STRING" id="75743.A0A401PQE6"/>
<dbReference type="Gene3D" id="3.30.710.10">
    <property type="entry name" value="Potassium Channel Kv1.1, Chain A"/>
    <property type="match status" value="1"/>
</dbReference>
<keyword evidence="12" id="KW-1185">Reference proteome</keyword>
<evidence type="ECO:0000256" key="3">
    <source>
        <dbReference type="ARBA" id="ARBA00004906"/>
    </source>
</evidence>
<dbReference type="Pfam" id="PF01344">
    <property type="entry name" value="Kelch_1"/>
    <property type="match status" value="3"/>
</dbReference>
<dbReference type="PANTHER" id="PTHR45632:SF13">
    <property type="entry name" value="KELCH-LIKE PROTEIN 26"/>
    <property type="match status" value="1"/>
</dbReference>
<keyword evidence="9" id="KW-0539">Nucleus</keyword>
<sequence>MFSSKRKDANLPINNTVVVVPSLKGHGYLDYTIESHPSRALSVMQELRRDRQLCDVTVRVVHGGKEQTFLAHRIVLAACSPVFKAMFTSNLKERQAPEVKIHCIHPVVMERLIDFAYTSRVSVSAQCVMQLLLASTMYQVEGVVNACCDFLIKNLNSDNAIGICHFAERIGCTELWQRGKEYINIHFTEVTKEEEFFNLTHCQLLDLISQDGLNVICESEVYKACMEWVRWDLEGRAQYFHALLNALHVYALPLRFLKHQLQECPILDKANPCRDYLSKIFQEMYLHKPLPPVKQRGNQLIYLAGGYLHRSIPNMEAFSPRTGQWLRLADMPMPRSGMGSCVVLGLFYIVGGRNNSQSDNVDSGTLDCYNPMTNKWIHRAPMNVPRNRVGVGVIDGIIYAVGGSWKSSHHQSAEKYDPETDRWTFIAPMKVCRIGAGVTVWNGLLYVIGGFDGKSRLNSVECYRPEKDEWDSIAHMGSPRSGAGVVALNNYIYVAGGYDGREQFASVERYSIEADKWESVASLKHSRSAMGVAAYRGKIYALGGYNQKGFVDSVECYEPEKDEWIEVTAMPTGRSGMGVAVNMEPCPRNLTPVDGDS</sequence>
<reference evidence="11 12" key="1">
    <citation type="journal article" date="2018" name="Nat. Ecol. Evol.">
        <title>Shark genomes provide insights into elasmobranch evolution and the origin of vertebrates.</title>
        <authorList>
            <person name="Hara Y"/>
            <person name="Yamaguchi K"/>
            <person name="Onimaru K"/>
            <person name="Kadota M"/>
            <person name="Koyanagi M"/>
            <person name="Keeley SD"/>
            <person name="Tatsumi K"/>
            <person name="Tanaka K"/>
            <person name="Motone F"/>
            <person name="Kageyama Y"/>
            <person name="Nozu R"/>
            <person name="Adachi N"/>
            <person name="Nishimura O"/>
            <person name="Nakagawa R"/>
            <person name="Tanegashima C"/>
            <person name="Kiyatake I"/>
            <person name="Matsumoto R"/>
            <person name="Murakumo K"/>
            <person name="Nishida K"/>
            <person name="Terakita A"/>
            <person name="Kuratani S"/>
            <person name="Sato K"/>
            <person name="Hyodo S Kuraku.S."/>
        </authorList>
    </citation>
    <scope>NUCLEOTIDE SEQUENCE [LARGE SCALE GENOMIC DNA]</scope>
</reference>
<dbReference type="EMBL" id="BFAA01013733">
    <property type="protein sequence ID" value="GCB75333.1"/>
    <property type="molecule type" value="Genomic_DNA"/>
</dbReference>
<keyword evidence="5" id="KW-0880">Kelch repeat</keyword>
<dbReference type="OMA" id="FDGENRW"/>
<dbReference type="PANTHER" id="PTHR45632">
    <property type="entry name" value="LD33804P"/>
    <property type="match status" value="1"/>
</dbReference>
<feature type="domain" description="BTB" evidence="10">
    <location>
        <begin position="54"/>
        <end position="125"/>
    </location>
</feature>
<gene>
    <name evidence="11" type="ORF">scyTo_0018995</name>
</gene>
<dbReference type="InterPro" id="IPR000210">
    <property type="entry name" value="BTB/POZ_dom"/>
</dbReference>
<accession>A0A401PQE6</accession>
<evidence type="ECO:0000256" key="1">
    <source>
        <dbReference type="ARBA" id="ARBA00004123"/>
    </source>
</evidence>
<evidence type="ECO:0000313" key="11">
    <source>
        <dbReference type="EMBL" id="GCB75333.1"/>
    </source>
</evidence>
<dbReference type="Gene3D" id="2.120.10.80">
    <property type="entry name" value="Kelch-type beta propeller"/>
    <property type="match status" value="1"/>
</dbReference>
<comment type="pathway">
    <text evidence="3">Protein modification; protein ubiquitination.</text>
</comment>
<dbReference type="InterPro" id="IPR006652">
    <property type="entry name" value="Kelch_1"/>
</dbReference>
<dbReference type="AlphaFoldDB" id="A0A401PQE6"/>
<proteinExistence type="inferred from homology"/>
<dbReference type="SMART" id="SM00612">
    <property type="entry name" value="Kelch"/>
    <property type="match status" value="6"/>
</dbReference>
<evidence type="ECO:0000313" key="12">
    <source>
        <dbReference type="Proteomes" id="UP000288216"/>
    </source>
</evidence>
<comment type="similarity">
    <text evidence="4">Belongs to the KEAP1 family.</text>
</comment>
<comment type="subcellular location">
    <subcellularLocation>
        <location evidence="2">Cytoplasm</location>
    </subcellularLocation>
    <subcellularLocation>
        <location evidence="1">Nucleus</location>
    </subcellularLocation>
</comment>
<dbReference type="SUPFAM" id="SSF54695">
    <property type="entry name" value="POZ domain"/>
    <property type="match status" value="1"/>
</dbReference>
<dbReference type="InterPro" id="IPR011705">
    <property type="entry name" value="BACK"/>
</dbReference>
<dbReference type="SMART" id="SM00875">
    <property type="entry name" value="BACK"/>
    <property type="match status" value="1"/>
</dbReference>
<evidence type="ECO:0000259" key="10">
    <source>
        <dbReference type="PROSITE" id="PS50097"/>
    </source>
</evidence>
<dbReference type="PIRSF" id="PIRSF037037">
    <property type="entry name" value="Kelch-like_protein_gigaxonin"/>
    <property type="match status" value="1"/>
</dbReference>
<dbReference type="FunFam" id="1.25.40.420:FF:000001">
    <property type="entry name" value="Kelch-like family member 12"/>
    <property type="match status" value="1"/>
</dbReference>
<dbReference type="Proteomes" id="UP000288216">
    <property type="component" value="Unassembled WGS sequence"/>
</dbReference>
<dbReference type="GO" id="GO:0005634">
    <property type="term" value="C:nucleus"/>
    <property type="evidence" value="ECO:0007669"/>
    <property type="project" value="UniProtKB-SubCell"/>
</dbReference>
<dbReference type="Pfam" id="PF07707">
    <property type="entry name" value="BACK"/>
    <property type="match status" value="1"/>
</dbReference>
<dbReference type="Gene3D" id="1.25.40.420">
    <property type="match status" value="1"/>
</dbReference>
<evidence type="ECO:0000256" key="5">
    <source>
        <dbReference type="ARBA" id="ARBA00022441"/>
    </source>
</evidence>
<evidence type="ECO:0000256" key="6">
    <source>
        <dbReference type="ARBA" id="ARBA00022490"/>
    </source>
</evidence>
<dbReference type="PROSITE" id="PS50097">
    <property type="entry name" value="BTB"/>
    <property type="match status" value="1"/>
</dbReference>
<evidence type="ECO:0000256" key="8">
    <source>
        <dbReference type="ARBA" id="ARBA00022786"/>
    </source>
</evidence>